<dbReference type="InterPro" id="IPR043461">
    <property type="entry name" value="LpxH-like"/>
</dbReference>
<proteinExistence type="predicted"/>
<comment type="caution">
    <text evidence="2">The sequence shown here is derived from an EMBL/GenBank/DDBJ whole genome shotgun (WGS) entry which is preliminary data.</text>
</comment>
<name>A0A4U1JAX9_9BACT</name>
<keyword evidence="1" id="KW-0812">Transmembrane</keyword>
<keyword evidence="1" id="KW-1133">Transmembrane helix</keyword>
<dbReference type="SUPFAM" id="SSF56300">
    <property type="entry name" value="Metallo-dependent phosphatases"/>
    <property type="match status" value="1"/>
</dbReference>
<feature type="transmembrane region" description="Helical" evidence="1">
    <location>
        <begin position="250"/>
        <end position="267"/>
    </location>
</feature>
<evidence type="ECO:0000313" key="3">
    <source>
        <dbReference type="Proteomes" id="UP000309215"/>
    </source>
</evidence>
<keyword evidence="1" id="KW-0472">Membrane</keyword>
<evidence type="ECO:0008006" key="4">
    <source>
        <dbReference type="Google" id="ProtNLM"/>
    </source>
</evidence>
<feature type="transmembrane region" description="Helical" evidence="1">
    <location>
        <begin position="318"/>
        <end position="336"/>
    </location>
</feature>
<dbReference type="GO" id="GO:0009245">
    <property type="term" value="P:lipid A biosynthetic process"/>
    <property type="evidence" value="ECO:0007669"/>
    <property type="project" value="TreeGrafter"/>
</dbReference>
<gene>
    <name evidence="2" type="ORF">E8A74_20445</name>
</gene>
<protein>
    <recommendedName>
        <fullName evidence="4">Calcineurin-like phosphoesterase domain-containing protein</fullName>
    </recommendedName>
</protein>
<organism evidence="2 3">
    <name type="scientific">Polyangium fumosum</name>
    <dbReference type="NCBI Taxonomy" id="889272"/>
    <lineage>
        <taxon>Bacteria</taxon>
        <taxon>Pseudomonadati</taxon>
        <taxon>Myxococcota</taxon>
        <taxon>Polyangia</taxon>
        <taxon>Polyangiales</taxon>
        <taxon>Polyangiaceae</taxon>
        <taxon>Polyangium</taxon>
    </lineage>
</organism>
<dbReference type="GO" id="GO:0008758">
    <property type="term" value="F:UDP-2,3-diacylglucosamine hydrolase activity"/>
    <property type="evidence" value="ECO:0007669"/>
    <property type="project" value="TreeGrafter"/>
</dbReference>
<dbReference type="Gene3D" id="3.60.21.10">
    <property type="match status" value="1"/>
</dbReference>
<dbReference type="AlphaFoldDB" id="A0A4U1JAX9"/>
<sequence length="491" mass="54453">MHHTVVISDIHLCEVEPGTGPWMRHRQRAFLPDGELAGMLGALLDAVRGQRMTLTLNGDVFDFDAPRVIDGRSACHDLPRDADHGVPAIAAILDDHPIVLEALGRVLDEGHEIVIVSGNHDVLLTLPEVRAHLTARLCDAACALVARDRSPSARAAIARRIHFRAWMHVTPDRVLVEHGHLYDPYCSYRYPMAPFDDGGREIVATMGSMGTRLLVSRLGYFNPHDDSSVMMTKLGYFLHWTRYYLFSRRWLALIWALGAARILGRLWRARRPFCRARYRGNVIACARETGERVAAVMRHARLFEPPAESRLLRVVRELWVDHVFVILVGAALGALFIGVVGLPLGLLGVIVPFLLFVLYDRLAPKPPLAETWLRVGRVMRSVAQIHDARAVVFGHTHTPEGSWEGDVFIGNSGSWSAATSGPDGTPCIGEHPFVWLTSDDHGALTGGLYAWKRGAIVPRVVRAPQAEAPPRSEVVLYCETPEIRSDDARAV</sequence>
<dbReference type="EMBL" id="SSMQ01000020">
    <property type="protein sequence ID" value="TKD06290.1"/>
    <property type="molecule type" value="Genomic_DNA"/>
</dbReference>
<dbReference type="PANTHER" id="PTHR34990">
    <property type="entry name" value="UDP-2,3-DIACYLGLUCOSAMINE HYDROLASE-RELATED"/>
    <property type="match status" value="1"/>
</dbReference>
<dbReference type="PANTHER" id="PTHR34990:SF2">
    <property type="entry name" value="BLL8164 PROTEIN"/>
    <property type="match status" value="1"/>
</dbReference>
<dbReference type="InterPro" id="IPR029052">
    <property type="entry name" value="Metallo-depent_PP-like"/>
</dbReference>
<evidence type="ECO:0000256" key="1">
    <source>
        <dbReference type="SAM" id="Phobius"/>
    </source>
</evidence>
<dbReference type="Proteomes" id="UP000309215">
    <property type="component" value="Unassembled WGS sequence"/>
</dbReference>
<evidence type="ECO:0000313" key="2">
    <source>
        <dbReference type="EMBL" id="TKD06290.1"/>
    </source>
</evidence>
<dbReference type="RefSeq" id="WP_136930718.1">
    <property type="nucleotide sequence ID" value="NZ_SSMQ01000020.1"/>
</dbReference>
<dbReference type="OrthoDB" id="5485085at2"/>
<keyword evidence="3" id="KW-1185">Reference proteome</keyword>
<reference evidence="2 3" key="1">
    <citation type="submission" date="2019-04" db="EMBL/GenBank/DDBJ databases">
        <authorList>
            <person name="Li Y."/>
            <person name="Wang J."/>
        </authorList>
    </citation>
    <scope>NUCLEOTIDE SEQUENCE [LARGE SCALE GENOMIC DNA]</scope>
    <source>
        <strain evidence="2 3">DSM 14668</strain>
    </source>
</reference>
<accession>A0A4U1JAX9</accession>
<dbReference type="GO" id="GO:0016020">
    <property type="term" value="C:membrane"/>
    <property type="evidence" value="ECO:0007669"/>
    <property type="project" value="GOC"/>
</dbReference>